<keyword evidence="2" id="KW-1185">Reference proteome</keyword>
<accession>A0A8X6M5F1</accession>
<sequence length="115" mass="13525">MPNVQKVIGVILYLNLELHFTVSGLHSLVDRHQTNDNEWSCCRGWREFRVTRWQRGGCCRFLASAFDKKRVVERIDLSHAAVIRRRRSARVVQIYVLNVQRRIPITIPNPVFINI</sequence>
<dbReference type="Proteomes" id="UP000887013">
    <property type="component" value="Unassembled WGS sequence"/>
</dbReference>
<dbReference type="AlphaFoldDB" id="A0A8X6M5F1"/>
<gene>
    <name evidence="1" type="ORF">NPIL_586261</name>
</gene>
<evidence type="ECO:0000313" key="1">
    <source>
        <dbReference type="EMBL" id="GFS29336.1"/>
    </source>
</evidence>
<evidence type="ECO:0000313" key="2">
    <source>
        <dbReference type="Proteomes" id="UP000887013"/>
    </source>
</evidence>
<name>A0A8X6M5F1_NEPPI</name>
<dbReference type="EMBL" id="BMAW01087367">
    <property type="protein sequence ID" value="GFS29336.1"/>
    <property type="molecule type" value="Genomic_DNA"/>
</dbReference>
<proteinExistence type="predicted"/>
<organism evidence="1 2">
    <name type="scientific">Nephila pilipes</name>
    <name type="common">Giant wood spider</name>
    <name type="synonym">Nephila maculata</name>
    <dbReference type="NCBI Taxonomy" id="299642"/>
    <lineage>
        <taxon>Eukaryota</taxon>
        <taxon>Metazoa</taxon>
        <taxon>Ecdysozoa</taxon>
        <taxon>Arthropoda</taxon>
        <taxon>Chelicerata</taxon>
        <taxon>Arachnida</taxon>
        <taxon>Araneae</taxon>
        <taxon>Araneomorphae</taxon>
        <taxon>Entelegynae</taxon>
        <taxon>Araneoidea</taxon>
        <taxon>Nephilidae</taxon>
        <taxon>Nephila</taxon>
    </lineage>
</organism>
<reference evidence="1" key="1">
    <citation type="submission" date="2020-08" db="EMBL/GenBank/DDBJ databases">
        <title>Multicomponent nature underlies the extraordinary mechanical properties of spider dragline silk.</title>
        <authorList>
            <person name="Kono N."/>
            <person name="Nakamura H."/>
            <person name="Mori M."/>
            <person name="Yoshida Y."/>
            <person name="Ohtoshi R."/>
            <person name="Malay A.D."/>
            <person name="Moran D.A.P."/>
            <person name="Tomita M."/>
            <person name="Numata K."/>
            <person name="Arakawa K."/>
        </authorList>
    </citation>
    <scope>NUCLEOTIDE SEQUENCE</scope>
</reference>
<protein>
    <submittedName>
        <fullName evidence="1">Uncharacterized protein</fullName>
    </submittedName>
</protein>
<comment type="caution">
    <text evidence="1">The sequence shown here is derived from an EMBL/GenBank/DDBJ whole genome shotgun (WGS) entry which is preliminary data.</text>
</comment>